<feature type="compositionally biased region" description="Basic residues" evidence="1">
    <location>
        <begin position="75"/>
        <end position="94"/>
    </location>
</feature>
<gene>
    <name evidence="2" type="ORF">LIER_36000</name>
</gene>
<sequence>MSKLCIARDIPRGSRVEEEGFITPVNVNMVATKNKSQGDKADVDEEIVEGEDDEETIVKKFSNAYEKIVQGSGSSRKKKKKRNGRKKKGMKKRPRVVIHLHHNVNISMEY</sequence>
<keyword evidence="3" id="KW-1185">Reference proteome</keyword>
<dbReference type="AlphaFoldDB" id="A0AAV3P217"/>
<accession>A0AAV3P217</accession>
<protein>
    <submittedName>
        <fullName evidence="2">Uncharacterized protein</fullName>
    </submittedName>
</protein>
<comment type="caution">
    <text evidence="2">The sequence shown here is derived from an EMBL/GenBank/DDBJ whole genome shotgun (WGS) entry which is preliminary data.</text>
</comment>
<proteinExistence type="predicted"/>
<organism evidence="2 3">
    <name type="scientific">Lithospermum erythrorhizon</name>
    <name type="common">Purple gromwell</name>
    <name type="synonym">Lithospermum officinale var. erythrorhizon</name>
    <dbReference type="NCBI Taxonomy" id="34254"/>
    <lineage>
        <taxon>Eukaryota</taxon>
        <taxon>Viridiplantae</taxon>
        <taxon>Streptophyta</taxon>
        <taxon>Embryophyta</taxon>
        <taxon>Tracheophyta</taxon>
        <taxon>Spermatophyta</taxon>
        <taxon>Magnoliopsida</taxon>
        <taxon>eudicotyledons</taxon>
        <taxon>Gunneridae</taxon>
        <taxon>Pentapetalae</taxon>
        <taxon>asterids</taxon>
        <taxon>lamiids</taxon>
        <taxon>Boraginales</taxon>
        <taxon>Boraginaceae</taxon>
        <taxon>Boraginoideae</taxon>
        <taxon>Lithospermeae</taxon>
        <taxon>Lithospermum</taxon>
    </lineage>
</organism>
<evidence type="ECO:0000256" key="1">
    <source>
        <dbReference type="SAM" id="MobiDB-lite"/>
    </source>
</evidence>
<dbReference type="EMBL" id="BAABME010016163">
    <property type="protein sequence ID" value="GAA0144756.1"/>
    <property type="molecule type" value="Genomic_DNA"/>
</dbReference>
<name>A0AAV3P217_LITER</name>
<evidence type="ECO:0000313" key="2">
    <source>
        <dbReference type="EMBL" id="GAA0144756.1"/>
    </source>
</evidence>
<feature type="region of interest" description="Disordered" evidence="1">
    <location>
        <begin position="68"/>
        <end position="94"/>
    </location>
</feature>
<evidence type="ECO:0000313" key="3">
    <source>
        <dbReference type="Proteomes" id="UP001454036"/>
    </source>
</evidence>
<reference evidence="2 3" key="1">
    <citation type="submission" date="2024-01" db="EMBL/GenBank/DDBJ databases">
        <title>The complete chloroplast genome sequence of Lithospermum erythrorhizon: insights into the phylogenetic relationship among Boraginaceae species and the maternal lineages of purple gromwells.</title>
        <authorList>
            <person name="Okada T."/>
            <person name="Watanabe K."/>
        </authorList>
    </citation>
    <scope>NUCLEOTIDE SEQUENCE [LARGE SCALE GENOMIC DNA]</scope>
</reference>
<dbReference type="Proteomes" id="UP001454036">
    <property type="component" value="Unassembled WGS sequence"/>
</dbReference>